<keyword evidence="7 9" id="KW-0539">Nucleus</keyword>
<sequence length="96" mass="10730">MSDQLRSLVDHPVFVYLTDGRTLVGQLMGYDQAANVILGKTHERIFSSTEAMKTVPIGVYVIRGETIALIGELDEELDEQADYDNMMVEPLDPVML</sequence>
<dbReference type="PANTHER" id="PTHR15588">
    <property type="entry name" value="LSM1"/>
    <property type="match status" value="1"/>
</dbReference>
<dbReference type="AlphaFoldDB" id="A0A197JZV9"/>
<protein>
    <recommendedName>
        <fullName evidence="9">LSM2-LSM8 complex subunit LSM8</fullName>
    </recommendedName>
</protein>
<evidence type="ECO:0000313" key="11">
    <source>
        <dbReference type="EMBL" id="OAQ29779.1"/>
    </source>
</evidence>
<keyword evidence="12" id="KW-1185">Reference proteome</keyword>
<evidence type="ECO:0000256" key="4">
    <source>
        <dbReference type="ARBA" id="ARBA00022728"/>
    </source>
</evidence>
<dbReference type="PROSITE" id="PS52002">
    <property type="entry name" value="SM"/>
    <property type="match status" value="1"/>
</dbReference>
<keyword evidence="3 9" id="KW-0507">mRNA processing</keyword>
<dbReference type="InterPro" id="IPR001163">
    <property type="entry name" value="Sm_dom_euk/arc"/>
</dbReference>
<dbReference type="GO" id="GO:0071011">
    <property type="term" value="C:precatalytic spliceosome"/>
    <property type="evidence" value="ECO:0007669"/>
    <property type="project" value="TreeGrafter"/>
</dbReference>
<dbReference type="SUPFAM" id="SSF50182">
    <property type="entry name" value="Sm-like ribonucleoproteins"/>
    <property type="match status" value="1"/>
</dbReference>
<dbReference type="STRING" id="1314771.A0A197JZV9"/>
<dbReference type="GO" id="GO:0000398">
    <property type="term" value="P:mRNA splicing, via spliceosome"/>
    <property type="evidence" value="ECO:0007669"/>
    <property type="project" value="UniProtKB-UniRule"/>
</dbReference>
<reference evidence="11 12" key="1">
    <citation type="submission" date="2016-05" db="EMBL/GenBank/DDBJ databases">
        <title>Genome sequencing reveals origins of a unique bacterial endosymbiosis in the earliest lineages of terrestrial Fungi.</title>
        <authorList>
            <consortium name="DOE Joint Genome Institute"/>
            <person name="Uehling J."/>
            <person name="Gryganskyi A."/>
            <person name="Hameed K."/>
            <person name="Tschaplinski T."/>
            <person name="Misztal P."/>
            <person name="Wu S."/>
            <person name="Desiro A."/>
            <person name="Vande Pol N."/>
            <person name="Du Z.-Y."/>
            <person name="Zienkiewicz A."/>
            <person name="Zienkiewicz K."/>
            <person name="Morin E."/>
            <person name="Tisserant E."/>
            <person name="Splivallo R."/>
            <person name="Hainaut M."/>
            <person name="Henrissat B."/>
            <person name="Ohm R."/>
            <person name="Kuo A."/>
            <person name="Yan J."/>
            <person name="Lipzen A."/>
            <person name="Nolan M."/>
            <person name="Labutti K."/>
            <person name="Barry K."/>
            <person name="Goldstein A."/>
            <person name="Labbe J."/>
            <person name="Schadt C."/>
            <person name="Tuskan G."/>
            <person name="Grigoriev I."/>
            <person name="Martin F."/>
            <person name="Vilgalys R."/>
            <person name="Bonito G."/>
        </authorList>
    </citation>
    <scope>NUCLEOTIDE SEQUENCE [LARGE SCALE GENOMIC DNA]</scope>
    <source>
        <strain evidence="11 12">AG-77</strain>
    </source>
</reference>
<proteinExistence type="inferred from homology"/>
<evidence type="ECO:0000256" key="9">
    <source>
        <dbReference type="RuleBase" id="RU365048"/>
    </source>
</evidence>
<dbReference type="SMART" id="SM00651">
    <property type="entry name" value="Sm"/>
    <property type="match status" value="1"/>
</dbReference>
<accession>A0A197JZV9</accession>
<evidence type="ECO:0000256" key="8">
    <source>
        <dbReference type="ARBA" id="ARBA00023274"/>
    </source>
</evidence>
<dbReference type="InterPro" id="IPR047575">
    <property type="entry name" value="Sm"/>
</dbReference>
<keyword evidence="5 9" id="KW-0694">RNA-binding</keyword>
<dbReference type="Pfam" id="PF01423">
    <property type="entry name" value="LSM"/>
    <property type="match status" value="1"/>
</dbReference>
<dbReference type="EMBL" id="KV442039">
    <property type="protein sequence ID" value="OAQ29779.1"/>
    <property type="molecule type" value="Genomic_DNA"/>
</dbReference>
<evidence type="ECO:0000313" key="12">
    <source>
        <dbReference type="Proteomes" id="UP000078512"/>
    </source>
</evidence>
<dbReference type="PANTHER" id="PTHR15588:SF9">
    <property type="entry name" value="U6 SNRNA-ASSOCIATED SM-LIKE PROTEIN LSM8"/>
    <property type="match status" value="1"/>
</dbReference>
<organism evidence="11 12">
    <name type="scientific">Linnemannia elongata AG-77</name>
    <dbReference type="NCBI Taxonomy" id="1314771"/>
    <lineage>
        <taxon>Eukaryota</taxon>
        <taxon>Fungi</taxon>
        <taxon>Fungi incertae sedis</taxon>
        <taxon>Mucoromycota</taxon>
        <taxon>Mortierellomycotina</taxon>
        <taxon>Mortierellomycetes</taxon>
        <taxon>Mortierellales</taxon>
        <taxon>Mortierellaceae</taxon>
        <taxon>Linnemannia</taxon>
    </lineage>
</organism>
<evidence type="ECO:0000256" key="6">
    <source>
        <dbReference type="ARBA" id="ARBA00023187"/>
    </source>
</evidence>
<feature type="domain" description="Sm" evidence="10">
    <location>
        <begin position="1"/>
        <end position="76"/>
    </location>
</feature>
<keyword evidence="4 9" id="KW-0747">Spliceosome</keyword>
<keyword evidence="6 9" id="KW-0508">mRNA splicing</keyword>
<comment type="function">
    <text evidence="9">Plays role in pre-mRNA splicing as component of the U4/U6-U5 tri-snRNP complex that is involved in spliceosome assembly, and as component of the precatalytic spliceosome (spliceosome B complex). The heptameric LSM2-8 complex binds specifically to the 3'-terminal U-tract of U6 snRNA.</text>
</comment>
<evidence type="ECO:0000256" key="5">
    <source>
        <dbReference type="ARBA" id="ARBA00022884"/>
    </source>
</evidence>
<dbReference type="GO" id="GO:0005682">
    <property type="term" value="C:U5 snRNP"/>
    <property type="evidence" value="ECO:0007669"/>
    <property type="project" value="EnsemblFungi"/>
</dbReference>
<dbReference type="GO" id="GO:0046540">
    <property type="term" value="C:U4/U6 x U5 tri-snRNP complex"/>
    <property type="evidence" value="ECO:0007669"/>
    <property type="project" value="UniProtKB-UniRule"/>
</dbReference>
<dbReference type="GO" id="GO:0030620">
    <property type="term" value="F:U2 snRNA binding"/>
    <property type="evidence" value="ECO:0007669"/>
    <property type="project" value="EnsemblFungi"/>
</dbReference>
<dbReference type="Gene3D" id="2.30.30.100">
    <property type="match status" value="1"/>
</dbReference>
<evidence type="ECO:0000256" key="1">
    <source>
        <dbReference type="ARBA" id="ARBA00004123"/>
    </source>
</evidence>
<comment type="subcellular location">
    <subcellularLocation>
        <location evidence="1 9">Nucleus</location>
    </subcellularLocation>
</comment>
<dbReference type="GO" id="GO:0005688">
    <property type="term" value="C:U6 snRNP"/>
    <property type="evidence" value="ECO:0007669"/>
    <property type="project" value="UniProtKB-UniRule"/>
</dbReference>
<dbReference type="InterPro" id="IPR044642">
    <property type="entry name" value="PTHR15588"/>
</dbReference>
<dbReference type="InterPro" id="IPR034103">
    <property type="entry name" value="Lsm8"/>
</dbReference>
<dbReference type="Proteomes" id="UP000078512">
    <property type="component" value="Unassembled WGS sequence"/>
</dbReference>
<comment type="similarity">
    <text evidence="2 9">Belongs to the snRNP Sm proteins family.</text>
</comment>
<evidence type="ECO:0000256" key="7">
    <source>
        <dbReference type="ARBA" id="ARBA00023242"/>
    </source>
</evidence>
<dbReference type="GO" id="GO:0003729">
    <property type="term" value="F:mRNA binding"/>
    <property type="evidence" value="ECO:0007669"/>
    <property type="project" value="TreeGrafter"/>
</dbReference>
<evidence type="ECO:0000259" key="10">
    <source>
        <dbReference type="PROSITE" id="PS52002"/>
    </source>
</evidence>
<dbReference type="InterPro" id="IPR010920">
    <property type="entry name" value="LSM_dom_sf"/>
</dbReference>
<name>A0A197JZV9_9FUNG</name>
<dbReference type="OrthoDB" id="10263346at2759"/>
<evidence type="ECO:0000256" key="3">
    <source>
        <dbReference type="ARBA" id="ARBA00022664"/>
    </source>
</evidence>
<gene>
    <name evidence="9" type="primary">LSM8</name>
    <name evidence="11" type="ORF">K457DRAFT_18969</name>
</gene>
<dbReference type="FunFam" id="2.30.30.100:FF:000027">
    <property type="entry name" value="U6 snRNA-associated Sm-like protein LSm8"/>
    <property type="match status" value="1"/>
</dbReference>
<comment type="subunit">
    <text evidence="9">LSm subunits form a heteromer with a doughnut shape.</text>
</comment>
<keyword evidence="8 9" id="KW-0687">Ribonucleoprotein</keyword>
<evidence type="ECO:0000256" key="2">
    <source>
        <dbReference type="ARBA" id="ARBA00006850"/>
    </source>
</evidence>
<dbReference type="CDD" id="cd01727">
    <property type="entry name" value="LSm8"/>
    <property type="match status" value="1"/>
</dbReference>